<gene>
    <name evidence="2" type="ORF">KYD98_14630</name>
</gene>
<feature type="domain" description="ATPase AAA-type core" evidence="1">
    <location>
        <begin position="44"/>
        <end position="394"/>
    </location>
</feature>
<dbReference type="PANTHER" id="PTHR40396">
    <property type="entry name" value="ATPASE-LIKE PROTEIN"/>
    <property type="match status" value="1"/>
</dbReference>
<dbReference type="InterPro" id="IPR003959">
    <property type="entry name" value="ATPase_AAA_core"/>
</dbReference>
<dbReference type="SUPFAM" id="SSF52540">
    <property type="entry name" value="P-loop containing nucleoside triphosphate hydrolases"/>
    <property type="match status" value="1"/>
</dbReference>
<dbReference type="Proteomes" id="UP001519921">
    <property type="component" value="Unassembled WGS sequence"/>
</dbReference>
<dbReference type="Gene3D" id="3.40.50.300">
    <property type="entry name" value="P-loop containing nucleotide triphosphate hydrolases"/>
    <property type="match status" value="2"/>
</dbReference>
<organism evidence="2 3">
    <name type="scientific">Clostridium weizhouense</name>
    <dbReference type="NCBI Taxonomy" id="2859781"/>
    <lineage>
        <taxon>Bacteria</taxon>
        <taxon>Bacillati</taxon>
        <taxon>Bacillota</taxon>
        <taxon>Clostridia</taxon>
        <taxon>Eubacteriales</taxon>
        <taxon>Clostridiaceae</taxon>
        <taxon>Clostridium</taxon>
    </lineage>
</organism>
<dbReference type="EMBL" id="JAHXPT010000013">
    <property type="protein sequence ID" value="MBW6411327.1"/>
    <property type="molecule type" value="Genomic_DNA"/>
</dbReference>
<reference evidence="2 3" key="1">
    <citation type="submission" date="2021-07" db="EMBL/GenBank/DDBJ databases">
        <title>Clostridium weizhouense sp. nov., an anaerobic bacterium isolated from activated sludge of Petroleum wastewater.</title>
        <authorList>
            <person name="Li Q."/>
        </authorList>
    </citation>
    <scope>NUCLEOTIDE SEQUENCE [LARGE SCALE GENOMIC DNA]</scope>
    <source>
        <strain evidence="2 3">YB-6</strain>
    </source>
</reference>
<evidence type="ECO:0000259" key="1">
    <source>
        <dbReference type="Pfam" id="PF13304"/>
    </source>
</evidence>
<keyword evidence="3" id="KW-1185">Reference proteome</keyword>
<accession>A0ABS7ARS8</accession>
<dbReference type="InterPro" id="IPR027417">
    <property type="entry name" value="P-loop_NTPase"/>
</dbReference>
<sequence>MLIKVKIENFMSIGSLQEFSMLAGKARGKREHLLTSKKLNILRFSALYGANASGKSNFINAIDFSQKVILEGLPKGFTQKYNRANKDNKNKTSHFEFEIKVDNKFYNYGFETLLNENSITKEWLYEINQDSSYLIFNRDLTKNEYSIGKYFKDDNILKRVNIYFDDTKTDESALFLSVMNRDKSELYKTKSELIVFKNIFNWFKFDLDINYPDKPFSNYSYFMTKANSEEIFNTINKFGTGITNFKIIDAKREDIANSVPDELLKDVRDNIEKEIIRAKKESIPPTEIGLLLRGDKEFFIFEVNENYNILTKTIEFEHGSHGTFNICEESDGTRRILELIEILFSENNNRIYIIDEIDRSLHPLLTYKFIESYLNSLGKKNIQLIVTTHESRLLNFDLLRRDEIWFVNKSANNESELYSLEQFNERFDKKVDKSYLLGRYNAIPNFNEV</sequence>
<evidence type="ECO:0000313" key="2">
    <source>
        <dbReference type="EMBL" id="MBW6411327.1"/>
    </source>
</evidence>
<dbReference type="PANTHER" id="PTHR40396:SF1">
    <property type="entry name" value="ATPASE AAA-TYPE CORE DOMAIN-CONTAINING PROTEIN"/>
    <property type="match status" value="1"/>
</dbReference>
<dbReference type="RefSeq" id="WP_219780795.1">
    <property type="nucleotide sequence ID" value="NZ_JAHXPT010000013.1"/>
</dbReference>
<dbReference type="Pfam" id="PF13304">
    <property type="entry name" value="AAA_21"/>
    <property type="match status" value="1"/>
</dbReference>
<evidence type="ECO:0000313" key="3">
    <source>
        <dbReference type="Proteomes" id="UP001519921"/>
    </source>
</evidence>
<comment type="caution">
    <text evidence="2">The sequence shown here is derived from an EMBL/GenBank/DDBJ whole genome shotgun (WGS) entry which is preliminary data.</text>
</comment>
<protein>
    <submittedName>
        <fullName evidence="2">AAA family ATPase</fullName>
    </submittedName>
</protein>
<proteinExistence type="predicted"/>
<name>A0ABS7ARS8_9CLOT</name>